<accession>A0ABQ6I3S3</accession>
<evidence type="ECO:0000313" key="3">
    <source>
        <dbReference type="Proteomes" id="UP001157091"/>
    </source>
</evidence>
<evidence type="ECO:0000313" key="2">
    <source>
        <dbReference type="EMBL" id="GMA25132.1"/>
    </source>
</evidence>
<comment type="caution">
    <text evidence="2">The sequence shown here is derived from an EMBL/GenBank/DDBJ whole genome shotgun (WGS) entry which is preliminary data.</text>
</comment>
<keyword evidence="3" id="KW-1185">Reference proteome</keyword>
<gene>
    <name evidence="2" type="ORF">GCM10025864_28910</name>
</gene>
<evidence type="ECO:0000256" key="1">
    <source>
        <dbReference type="SAM" id="MobiDB-lite"/>
    </source>
</evidence>
<protein>
    <submittedName>
        <fullName evidence="2">Uncharacterized protein</fullName>
    </submittedName>
</protein>
<feature type="region of interest" description="Disordered" evidence="1">
    <location>
        <begin position="1"/>
        <end position="33"/>
    </location>
</feature>
<organism evidence="2 3">
    <name type="scientific">Luteimicrobium album</name>
    <dbReference type="NCBI Taxonomy" id="1054550"/>
    <lineage>
        <taxon>Bacteria</taxon>
        <taxon>Bacillati</taxon>
        <taxon>Actinomycetota</taxon>
        <taxon>Actinomycetes</taxon>
        <taxon>Micrococcales</taxon>
        <taxon>Luteimicrobium</taxon>
    </lineage>
</organism>
<dbReference type="EMBL" id="BSUK01000001">
    <property type="protein sequence ID" value="GMA25132.1"/>
    <property type="molecule type" value="Genomic_DNA"/>
</dbReference>
<sequence>MSSWSPPADGDASVLDGDVGCGDGDAATAGTANETVRALATSVEASEMARRRRMVPPEIPMKCRCVCSAAREYLVGMSNPAARRPRERRATG</sequence>
<dbReference type="Proteomes" id="UP001157091">
    <property type="component" value="Unassembled WGS sequence"/>
</dbReference>
<name>A0ABQ6I3S3_9MICO</name>
<proteinExistence type="predicted"/>
<reference evidence="3" key="1">
    <citation type="journal article" date="2019" name="Int. J. Syst. Evol. Microbiol.">
        <title>The Global Catalogue of Microorganisms (GCM) 10K type strain sequencing project: providing services to taxonomists for standard genome sequencing and annotation.</title>
        <authorList>
            <consortium name="The Broad Institute Genomics Platform"/>
            <consortium name="The Broad Institute Genome Sequencing Center for Infectious Disease"/>
            <person name="Wu L."/>
            <person name="Ma J."/>
        </authorList>
    </citation>
    <scope>NUCLEOTIDE SEQUENCE [LARGE SCALE GENOMIC DNA]</scope>
    <source>
        <strain evidence="3">NBRC 106348</strain>
    </source>
</reference>